<protein>
    <submittedName>
        <fullName evidence="1">TagK domain-containing protein</fullName>
    </submittedName>
</protein>
<dbReference type="NCBIfam" id="NF033419">
    <property type="entry name" value="T6SS_TagK_dom"/>
    <property type="match status" value="1"/>
</dbReference>
<dbReference type="InterPro" id="IPR047914">
    <property type="entry name" value="TagK-like_C"/>
</dbReference>
<dbReference type="RefSeq" id="WP_161590813.1">
    <property type="nucleotide sequence ID" value="NZ_RPBY01000003.1"/>
</dbReference>
<proteinExistence type="predicted"/>
<dbReference type="Proteomes" id="UP000778262">
    <property type="component" value="Unassembled WGS sequence"/>
</dbReference>
<name>A0A9Q4XJZ5_9ENTR</name>
<evidence type="ECO:0000313" key="1">
    <source>
        <dbReference type="EMBL" id="NCH87668.1"/>
    </source>
</evidence>
<comment type="caution">
    <text evidence="1">The sequence shown here is derived from an EMBL/GenBank/DDBJ whole genome shotgun (WGS) entry which is preliminary data.</text>
</comment>
<sequence length="266" mass="29662">MRIRFTWPENGAEIALNEHHDEAWLDLDCGELRRSGDADMANRLCFSLRGAQPVMTLFGTDYVCLAGGESLMPGQAYPLRYGLALQAGRFALQVAMAKGADAAWLTNDTSDWAVREVDALLARSAGYVDWRPFNGDRAATPADDDILKSLEKEYKRFLAWGEQSREAARPPVAQRTRLKYAPSDFTQLREQTKDKTLTECILGSSALIAQACEALSGLETDPGLFDEPRYDVMKIVAPEYHAVKEHARLPALTVREFHQPDLDSLL</sequence>
<reference evidence="1" key="1">
    <citation type="submission" date="2018-11" db="EMBL/GenBank/DDBJ databases">
        <title>Genomics analysis of Putative Virulence Factors on Adhesion and Cytotoxicity for Cronobacter spp.</title>
        <authorList>
            <person name="Cui J."/>
        </authorList>
    </citation>
    <scope>NUCLEOTIDE SEQUENCE</scope>
    <source>
        <strain evidence="1">SD69</strain>
    </source>
</reference>
<dbReference type="AlphaFoldDB" id="A0A9Q4XJZ5"/>
<accession>A0A9Q4XJZ5</accession>
<gene>
    <name evidence="1" type="ORF">EHJ13_09475</name>
</gene>
<organism evidence="1 2">
    <name type="scientific">Cronobacter dublinensis</name>
    <dbReference type="NCBI Taxonomy" id="413497"/>
    <lineage>
        <taxon>Bacteria</taxon>
        <taxon>Pseudomonadati</taxon>
        <taxon>Pseudomonadota</taxon>
        <taxon>Gammaproteobacteria</taxon>
        <taxon>Enterobacterales</taxon>
        <taxon>Enterobacteriaceae</taxon>
        <taxon>Cronobacter</taxon>
    </lineage>
</organism>
<evidence type="ECO:0000313" key="2">
    <source>
        <dbReference type="Proteomes" id="UP000778262"/>
    </source>
</evidence>
<dbReference type="EMBL" id="RPBY01000003">
    <property type="protein sequence ID" value="NCH87668.1"/>
    <property type="molecule type" value="Genomic_DNA"/>
</dbReference>